<dbReference type="AlphaFoldDB" id="A0A1I3LA82"/>
<feature type="signal peptide" evidence="1">
    <location>
        <begin position="1"/>
        <end position="19"/>
    </location>
</feature>
<dbReference type="RefSeq" id="WP_090837888.1">
    <property type="nucleotide sequence ID" value="NZ_FORM01000002.1"/>
</dbReference>
<keyword evidence="3" id="KW-1185">Reference proteome</keyword>
<dbReference type="EMBL" id="FORM01000002">
    <property type="protein sequence ID" value="SFI81376.1"/>
    <property type="molecule type" value="Genomic_DNA"/>
</dbReference>
<evidence type="ECO:0000313" key="3">
    <source>
        <dbReference type="Proteomes" id="UP000199559"/>
    </source>
</evidence>
<gene>
    <name evidence="2" type="ORF">SAMN05443431_102298</name>
</gene>
<keyword evidence="1" id="KW-0732">Signal</keyword>
<organism evidence="2 3">
    <name type="scientific">Olleya namhaensis</name>
    <dbReference type="NCBI Taxonomy" id="1144750"/>
    <lineage>
        <taxon>Bacteria</taxon>
        <taxon>Pseudomonadati</taxon>
        <taxon>Bacteroidota</taxon>
        <taxon>Flavobacteriia</taxon>
        <taxon>Flavobacteriales</taxon>
        <taxon>Flavobacteriaceae</taxon>
    </lineage>
</organism>
<evidence type="ECO:0008006" key="4">
    <source>
        <dbReference type="Google" id="ProtNLM"/>
    </source>
</evidence>
<evidence type="ECO:0000256" key="1">
    <source>
        <dbReference type="SAM" id="SignalP"/>
    </source>
</evidence>
<feature type="chain" id="PRO_5011647253" description="Outer membrane protein beta-barrel domain-containing protein" evidence="1">
    <location>
        <begin position="20"/>
        <end position="220"/>
    </location>
</feature>
<sequence length="220" mass="24864">MKNLLLTIVLLISVQISKAQNDTLYVTNSNQYHDYYKAYFKTVTFKIGGGVLLPQGKLQDYFGPSPVLELSLDFPVTKTKSLELALQFVIPDQKQSFLFVRTTDTIQAKASFMFNPMLRFKKNLSQNVNSQLHLSLGVGASVIKTDARNPFYTGDNQDSEKYEVVTAFLMAPALDFVKKFRSNEELTFSLGLNYSPYKIEGALQENIGAISLIPRIRYSF</sequence>
<evidence type="ECO:0000313" key="2">
    <source>
        <dbReference type="EMBL" id="SFI81376.1"/>
    </source>
</evidence>
<protein>
    <recommendedName>
        <fullName evidence="4">Outer membrane protein beta-barrel domain-containing protein</fullName>
    </recommendedName>
</protein>
<name>A0A1I3LA82_9FLAO</name>
<dbReference type="Proteomes" id="UP000199559">
    <property type="component" value="Unassembled WGS sequence"/>
</dbReference>
<reference evidence="3" key="1">
    <citation type="submission" date="2016-10" db="EMBL/GenBank/DDBJ databases">
        <authorList>
            <person name="Varghese N."/>
            <person name="Submissions S."/>
        </authorList>
    </citation>
    <scope>NUCLEOTIDE SEQUENCE [LARGE SCALE GENOMIC DNA]</scope>
    <source>
        <strain evidence="3">DSM 28881</strain>
    </source>
</reference>
<proteinExistence type="predicted"/>
<accession>A0A1I3LA82</accession>